<organism evidence="1 2">
    <name type="scientific">Nitrososphaera viennensis EN76</name>
    <dbReference type="NCBI Taxonomy" id="926571"/>
    <lineage>
        <taxon>Archaea</taxon>
        <taxon>Nitrososphaerota</taxon>
        <taxon>Nitrososphaeria</taxon>
        <taxon>Nitrososphaerales</taxon>
        <taxon>Nitrososphaeraceae</taxon>
        <taxon>Nitrososphaera</taxon>
    </lineage>
</organism>
<dbReference type="RefSeq" id="WP_075055430.1">
    <property type="nucleotide sequence ID" value="NZ_CP007536.1"/>
</dbReference>
<dbReference type="Proteomes" id="UP000027093">
    <property type="component" value="Chromosome"/>
</dbReference>
<accession>A0A060HJI5</accession>
<gene>
    <name evidence="1" type="ORF">NVIE_024610</name>
</gene>
<dbReference type="AlphaFoldDB" id="A0A060HJI5"/>
<evidence type="ECO:0000313" key="2">
    <source>
        <dbReference type="Proteomes" id="UP000027093"/>
    </source>
</evidence>
<dbReference type="OrthoDB" id="10196at2157"/>
<proteinExistence type="predicted"/>
<dbReference type="KEGG" id="nvn:NVIE_024610"/>
<dbReference type="EMBL" id="CP007536">
    <property type="protein sequence ID" value="AIC16724.1"/>
    <property type="molecule type" value="Genomic_DNA"/>
</dbReference>
<sequence length="98" mass="11502">MPNKNNKKKKKTIKFHGQEVEDVVVLYSHTVRDKPDTIAVEEFDAAKDPQVCETVNIQVVSEFVTITFYKDEEANSIVRRELIPAYRIEHIWVRDLRT</sequence>
<protein>
    <submittedName>
        <fullName evidence="1">Uncharacterized protein</fullName>
    </submittedName>
</protein>
<keyword evidence="2" id="KW-1185">Reference proteome</keyword>
<dbReference type="HOGENOM" id="CLU_2340015_0_0_2"/>
<name>A0A060HJI5_9ARCH</name>
<dbReference type="STRING" id="926571.NVIE_024610"/>
<evidence type="ECO:0000313" key="1">
    <source>
        <dbReference type="EMBL" id="AIC16724.1"/>
    </source>
</evidence>
<reference evidence="1 2" key="1">
    <citation type="journal article" date="2014" name="Int. J. Syst. Evol. Microbiol.">
        <title>Nitrososphaera viennensis gen. nov., sp. nov., an aerobic and mesophilic, ammonia-oxidizing archaeon from soil and a member of the archaeal phylum Thaumarchaeota.</title>
        <authorList>
            <person name="Stieglmeier M."/>
            <person name="Klingl A."/>
            <person name="Alves R.J."/>
            <person name="Rittmann S.K."/>
            <person name="Melcher M."/>
            <person name="Leisch N."/>
            <person name="Schleper C."/>
        </authorList>
    </citation>
    <scope>NUCLEOTIDE SEQUENCE [LARGE SCALE GENOMIC DNA]</scope>
    <source>
        <strain evidence="1">EN76</strain>
    </source>
</reference>
<dbReference type="GeneID" id="74947701"/>